<dbReference type="Proteomes" id="UP000186601">
    <property type="component" value="Unassembled WGS sequence"/>
</dbReference>
<keyword evidence="2" id="KW-1185">Reference proteome</keyword>
<sequence>MIDVDTGSAQFYIFYFIPPSTTGPNAIVHVEIVAIDVRDYKGGDSDKWSRTCEQLPHLQRLVLGFRSREDMTRFVREVVNTKLDDLHSADRVKYAVITEDGMWFQASVDSEEVKEIGFEENELWRI</sequence>
<evidence type="ECO:0000313" key="2">
    <source>
        <dbReference type="Proteomes" id="UP000186601"/>
    </source>
</evidence>
<reference evidence="1 2" key="1">
    <citation type="submission" date="2018-02" db="EMBL/GenBank/DDBJ databases">
        <title>Genome sequence of the basidiomycete white-rot fungus Phlebia centrifuga.</title>
        <authorList>
            <person name="Granchi Z."/>
            <person name="Peng M."/>
            <person name="de Vries R.P."/>
            <person name="Hilden K."/>
            <person name="Makela M.R."/>
            <person name="Grigoriev I."/>
            <person name="Riley R."/>
        </authorList>
    </citation>
    <scope>NUCLEOTIDE SEQUENCE [LARGE SCALE GENOMIC DNA]</scope>
    <source>
        <strain evidence="1 2">FBCC195</strain>
    </source>
</reference>
<evidence type="ECO:0000313" key="1">
    <source>
        <dbReference type="EMBL" id="PSR73149.1"/>
    </source>
</evidence>
<name>A0A2R6NL83_9APHY</name>
<dbReference type="AlphaFoldDB" id="A0A2R6NL83"/>
<gene>
    <name evidence="1" type="ORF">PHLCEN_2v11005</name>
</gene>
<protein>
    <submittedName>
        <fullName evidence="1">Uncharacterized protein</fullName>
    </submittedName>
</protein>
<accession>A0A2R6NL83</accession>
<organism evidence="1 2">
    <name type="scientific">Hermanssonia centrifuga</name>
    <dbReference type="NCBI Taxonomy" id="98765"/>
    <lineage>
        <taxon>Eukaryota</taxon>
        <taxon>Fungi</taxon>
        <taxon>Dikarya</taxon>
        <taxon>Basidiomycota</taxon>
        <taxon>Agaricomycotina</taxon>
        <taxon>Agaricomycetes</taxon>
        <taxon>Polyporales</taxon>
        <taxon>Meruliaceae</taxon>
        <taxon>Hermanssonia</taxon>
    </lineage>
</organism>
<dbReference type="EMBL" id="MLYV02001104">
    <property type="protein sequence ID" value="PSR73149.1"/>
    <property type="molecule type" value="Genomic_DNA"/>
</dbReference>
<proteinExistence type="predicted"/>
<comment type="caution">
    <text evidence="1">The sequence shown here is derived from an EMBL/GenBank/DDBJ whole genome shotgun (WGS) entry which is preliminary data.</text>
</comment>